<evidence type="ECO:0000313" key="9">
    <source>
        <dbReference type="EMBL" id="WGS65400.1"/>
    </source>
</evidence>
<gene>
    <name evidence="9" type="ORF">JRV97_02255</name>
</gene>
<comment type="similarity">
    <text evidence="2">Belongs to the ABC-4 integral membrane protein family. LolC/E subfamily.</text>
</comment>
<feature type="transmembrane region" description="Helical" evidence="7">
    <location>
        <begin position="316"/>
        <end position="337"/>
    </location>
</feature>
<evidence type="ECO:0000256" key="6">
    <source>
        <dbReference type="ARBA" id="ARBA00023136"/>
    </source>
</evidence>
<evidence type="ECO:0000256" key="2">
    <source>
        <dbReference type="ARBA" id="ARBA00005236"/>
    </source>
</evidence>
<proteinExistence type="inferred from homology"/>
<organism evidence="9 10">
    <name type="scientific">Marinitoga aeolica</name>
    <dbReference type="NCBI Taxonomy" id="2809031"/>
    <lineage>
        <taxon>Bacteria</taxon>
        <taxon>Thermotogati</taxon>
        <taxon>Thermotogota</taxon>
        <taxon>Thermotogae</taxon>
        <taxon>Petrotogales</taxon>
        <taxon>Petrotogaceae</taxon>
        <taxon>Marinitoga</taxon>
    </lineage>
</organism>
<dbReference type="EMBL" id="CP069362">
    <property type="protein sequence ID" value="WGS65400.1"/>
    <property type="molecule type" value="Genomic_DNA"/>
</dbReference>
<dbReference type="Pfam" id="PF02687">
    <property type="entry name" value="FtsX"/>
    <property type="match status" value="1"/>
</dbReference>
<accession>A0ABY8PS09</accession>
<dbReference type="InterPro" id="IPR003838">
    <property type="entry name" value="ABC3_permease_C"/>
</dbReference>
<evidence type="ECO:0000256" key="3">
    <source>
        <dbReference type="ARBA" id="ARBA00022475"/>
    </source>
</evidence>
<comment type="subcellular location">
    <subcellularLocation>
        <location evidence="1">Cell membrane</location>
        <topology evidence="1">Multi-pass membrane protein</topology>
    </subcellularLocation>
</comment>
<name>A0ABY8PS09_9BACT</name>
<dbReference type="InterPro" id="IPR051447">
    <property type="entry name" value="Lipoprotein-release_system"/>
</dbReference>
<evidence type="ECO:0000256" key="4">
    <source>
        <dbReference type="ARBA" id="ARBA00022692"/>
    </source>
</evidence>
<keyword evidence="10" id="KW-1185">Reference proteome</keyword>
<protein>
    <submittedName>
        <fullName evidence="9">ABC transporter permease</fullName>
    </submittedName>
</protein>
<evidence type="ECO:0000256" key="1">
    <source>
        <dbReference type="ARBA" id="ARBA00004651"/>
    </source>
</evidence>
<keyword evidence="6 7" id="KW-0472">Membrane</keyword>
<reference evidence="9 10" key="1">
    <citation type="submission" date="2021-02" db="EMBL/GenBank/DDBJ databases">
        <title>Characterization of Marinitoga sp. nov. str. BP5-C20A.</title>
        <authorList>
            <person name="Erauso G."/>
            <person name="Postec A."/>
        </authorList>
    </citation>
    <scope>NUCLEOTIDE SEQUENCE [LARGE SCALE GENOMIC DNA]</scope>
    <source>
        <strain evidence="9 10">BP5-C20A</strain>
    </source>
</reference>
<dbReference type="RefSeq" id="WP_280999801.1">
    <property type="nucleotide sequence ID" value="NZ_CP069362.1"/>
</dbReference>
<keyword evidence="4 7" id="KW-0812">Transmembrane</keyword>
<evidence type="ECO:0000259" key="8">
    <source>
        <dbReference type="Pfam" id="PF02687"/>
    </source>
</evidence>
<feature type="transmembrane region" description="Helical" evidence="7">
    <location>
        <begin position="222"/>
        <end position="248"/>
    </location>
</feature>
<dbReference type="PANTHER" id="PTHR30489:SF0">
    <property type="entry name" value="LIPOPROTEIN-RELEASING SYSTEM TRANSMEMBRANE PROTEIN LOLE"/>
    <property type="match status" value="1"/>
</dbReference>
<evidence type="ECO:0000256" key="7">
    <source>
        <dbReference type="SAM" id="Phobius"/>
    </source>
</evidence>
<feature type="domain" description="ABC3 transporter permease C-terminal" evidence="8">
    <location>
        <begin position="226"/>
        <end position="350"/>
    </location>
</feature>
<dbReference type="Proteomes" id="UP001232493">
    <property type="component" value="Chromosome"/>
</dbReference>
<sequence>MKEVFLLINGFLKKNKKHFLFPFLSIFIGVWGMIVVLSVIKGFDKTLINSLTAFYPHIIAYEKIDKDIKDEKFKIYFSSYQGFFNKDKKRIGVTYWEINDIDYYKELLVKGNTSGCIIGNVMAENMNLKPGDTLNIFYTDGENKIRLKNIKITGIFHSGIYIIDSSFIVKKEKVEYLNYTGIYLKNPKKAGKIKKQYFNDYLATTWEEQNENFAKAVEVDSYFALIITFFVVLMSGFSISNSVMYSIFTRKKEIGILFSMGMEKRKISMIFIFESLIVAVTGFISGLFSALITITILEKINIKLPSGVFYIDKIPFYISFNDIVLGFLFIITLSYLFSCISSKKLLSFDPIEVLHNE</sequence>
<feature type="transmembrane region" description="Helical" evidence="7">
    <location>
        <begin position="269"/>
        <end position="296"/>
    </location>
</feature>
<keyword evidence="5 7" id="KW-1133">Transmembrane helix</keyword>
<feature type="transmembrane region" description="Helical" evidence="7">
    <location>
        <begin position="20"/>
        <end position="40"/>
    </location>
</feature>
<evidence type="ECO:0000313" key="10">
    <source>
        <dbReference type="Proteomes" id="UP001232493"/>
    </source>
</evidence>
<evidence type="ECO:0000256" key="5">
    <source>
        <dbReference type="ARBA" id="ARBA00022989"/>
    </source>
</evidence>
<dbReference type="PANTHER" id="PTHR30489">
    <property type="entry name" value="LIPOPROTEIN-RELEASING SYSTEM TRANSMEMBRANE PROTEIN LOLE"/>
    <property type="match status" value="1"/>
</dbReference>
<keyword evidence="3" id="KW-1003">Cell membrane</keyword>